<keyword evidence="1" id="KW-0732">Signal</keyword>
<accession>A0ABV0QFA3</accession>
<reference evidence="2 3" key="1">
    <citation type="submission" date="2021-06" db="EMBL/GenBank/DDBJ databases">
        <authorList>
            <person name="Palmer J.M."/>
        </authorList>
    </citation>
    <scope>NUCLEOTIDE SEQUENCE [LARGE SCALE GENOMIC DNA]</scope>
    <source>
        <strain evidence="2 3">XC_2019</strain>
        <tissue evidence="2">Muscle</tissue>
    </source>
</reference>
<gene>
    <name evidence="2" type="ORF">XENOCAPTIV_029932</name>
</gene>
<protein>
    <recommendedName>
        <fullName evidence="4">Secreted protein</fullName>
    </recommendedName>
</protein>
<evidence type="ECO:0008006" key="4">
    <source>
        <dbReference type="Google" id="ProtNLM"/>
    </source>
</evidence>
<keyword evidence="3" id="KW-1185">Reference proteome</keyword>
<evidence type="ECO:0000313" key="2">
    <source>
        <dbReference type="EMBL" id="MEQ2194480.1"/>
    </source>
</evidence>
<comment type="caution">
    <text evidence="2">The sequence shown here is derived from an EMBL/GenBank/DDBJ whole genome shotgun (WGS) entry which is preliminary data.</text>
</comment>
<dbReference type="EMBL" id="JAHRIN010009299">
    <property type="protein sequence ID" value="MEQ2194480.1"/>
    <property type="molecule type" value="Genomic_DNA"/>
</dbReference>
<name>A0ABV0QFA3_9TELE</name>
<dbReference type="Proteomes" id="UP001434883">
    <property type="component" value="Unassembled WGS sequence"/>
</dbReference>
<feature type="signal peptide" evidence="1">
    <location>
        <begin position="1"/>
        <end position="20"/>
    </location>
</feature>
<sequence length="127" mass="13945">MAPLTTFVYHLVLFVTQITADADHAGIWTRRVGHEDGHIPLWVPRNIFPSVSTCCSLFKAVFLELCAIFSHNCFLNFWSSGFHQGRLPLWLPSSCHSLSNNRGLASDWSEEAAASLCCSGCCVGGLS</sequence>
<proteinExistence type="predicted"/>
<feature type="chain" id="PRO_5046199303" description="Secreted protein" evidence="1">
    <location>
        <begin position="21"/>
        <end position="127"/>
    </location>
</feature>
<evidence type="ECO:0000313" key="3">
    <source>
        <dbReference type="Proteomes" id="UP001434883"/>
    </source>
</evidence>
<evidence type="ECO:0000256" key="1">
    <source>
        <dbReference type="SAM" id="SignalP"/>
    </source>
</evidence>
<organism evidence="2 3">
    <name type="scientific">Xenoophorus captivus</name>
    <dbReference type="NCBI Taxonomy" id="1517983"/>
    <lineage>
        <taxon>Eukaryota</taxon>
        <taxon>Metazoa</taxon>
        <taxon>Chordata</taxon>
        <taxon>Craniata</taxon>
        <taxon>Vertebrata</taxon>
        <taxon>Euteleostomi</taxon>
        <taxon>Actinopterygii</taxon>
        <taxon>Neopterygii</taxon>
        <taxon>Teleostei</taxon>
        <taxon>Neoteleostei</taxon>
        <taxon>Acanthomorphata</taxon>
        <taxon>Ovalentaria</taxon>
        <taxon>Atherinomorphae</taxon>
        <taxon>Cyprinodontiformes</taxon>
        <taxon>Goodeidae</taxon>
        <taxon>Xenoophorus</taxon>
    </lineage>
</organism>